<accession>A0A521D865</accession>
<dbReference type="Proteomes" id="UP000316916">
    <property type="component" value="Unassembled WGS sequence"/>
</dbReference>
<dbReference type="RefSeq" id="WP_142718193.1">
    <property type="nucleotide sequence ID" value="NZ_FXTC01000004.1"/>
</dbReference>
<name>A0A521D865_9FLAO</name>
<keyword evidence="2" id="KW-1185">Reference proteome</keyword>
<evidence type="ECO:0000313" key="2">
    <source>
        <dbReference type="Proteomes" id="UP000316916"/>
    </source>
</evidence>
<evidence type="ECO:0000313" key="1">
    <source>
        <dbReference type="EMBL" id="SMO67883.1"/>
    </source>
</evidence>
<reference evidence="1 2" key="1">
    <citation type="submission" date="2017-05" db="EMBL/GenBank/DDBJ databases">
        <authorList>
            <person name="Varghese N."/>
            <person name="Submissions S."/>
        </authorList>
    </citation>
    <scope>NUCLEOTIDE SEQUENCE [LARGE SCALE GENOMIC DNA]</scope>
    <source>
        <strain evidence="1 2">DSM 29371</strain>
    </source>
</reference>
<organism evidence="1 2">
    <name type="scientific">Chryseobacterium rhizoplanae</name>
    <dbReference type="NCBI Taxonomy" id="1609531"/>
    <lineage>
        <taxon>Bacteria</taxon>
        <taxon>Pseudomonadati</taxon>
        <taxon>Bacteroidota</taxon>
        <taxon>Flavobacteriia</taxon>
        <taxon>Flavobacteriales</taxon>
        <taxon>Weeksellaceae</taxon>
        <taxon>Chryseobacterium group</taxon>
        <taxon>Chryseobacterium</taxon>
    </lineage>
</organism>
<protein>
    <submittedName>
        <fullName evidence="1">Intein N-terminal splicing region</fullName>
    </submittedName>
</protein>
<dbReference type="AlphaFoldDB" id="A0A521D865"/>
<gene>
    <name evidence="1" type="ORF">SAMN06265171_104353</name>
</gene>
<sequence>MKKTFLSVLLLLLIFNCTRRQEAKKQAIIQIQHTEKDKEDVKPTAPTPFEYLADYPTIKDSSKFIQNLRQAFDLRIHESLSQQESEKITVFRKVKINGSDEDYYFIEYDWKTGSTSQYPWKYQLLLTKNGKLAKTLAAERYEFVSIFQKENPFLLATIVTGHGNGGHELYKVSADSLENVYEGYYDYNLRTYDAHEDTKVYEPYELQLKIKDYNNDGINDIAFKGKSVLIMGRTPDGDWYDYTTINGKQVTYSVDHPFQKIPVEYIFLYDQKTGHFKAKENYAEKYKIYE</sequence>
<proteinExistence type="predicted"/>
<dbReference type="EMBL" id="FXTC01000004">
    <property type="protein sequence ID" value="SMO67883.1"/>
    <property type="molecule type" value="Genomic_DNA"/>
</dbReference>